<sequence>MILDRDRSSIRDDELQVKAWHELQTSRTQQEQYSIGSQHLIVSTCTDVGSISKQDDSEIRFSSCGYRRFSAGRSPMVSW</sequence>
<dbReference type="KEGG" id="sla:SERLADRAFT_455183"/>
<gene>
    <name evidence="1" type="ORF">SERLADRAFT_455183</name>
</gene>
<dbReference type="RefSeq" id="XP_007312790.1">
    <property type="nucleotide sequence ID" value="XM_007312728.1"/>
</dbReference>
<dbReference type="AlphaFoldDB" id="F8NFT6"/>
<name>F8NFT6_SERL9</name>
<proteinExistence type="predicted"/>
<accession>F8NFT6</accession>
<reference evidence="1" key="1">
    <citation type="submission" date="2011-04" db="EMBL/GenBank/DDBJ databases">
        <title>Evolution of plant cell wall degrading machinery underlies the functional diversity of forest fungi.</title>
        <authorList>
            <consortium name="US DOE Joint Genome Institute (JGI-PGF)"/>
            <person name="Eastwood D.C."/>
            <person name="Floudas D."/>
            <person name="Binder M."/>
            <person name="Majcherczyk A."/>
            <person name="Schneider P."/>
            <person name="Aerts A."/>
            <person name="Asiegbu F.O."/>
            <person name="Baker S.E."/>
            <person name="Barry K."/>
            <person name="Bendiksby M."/>
            <person name="Blumentritt M."/>
            <person name="Coutinho P.M."/>
            <person name="Cullen D."/>
            <person name="Cullen D."/>
            <person name="Gathman A."/>
            <person name="Goodell B."/>
            <person name="Henrissat B."/>
            <person name="Ihrmark K."/>
            <person name="Kauserud H."/>
            <person name="Kohler A."/>
            <person name="LaButti K."/>
            <person name="Lapidus A."/>
            <person name="Lavin J.L."/>
            <person name="Lee Y.-H."/>
            <person name="Lindquist E."/>
            <person name="Lilly W."/>
            <person name="Lucas S."/>
            <person name="Morin E."/>
            <person name="Murat C."/>
            <person name="Oguiza J.A."/>
            <person name="Park J."/>
            <person name="Pisabarro A.G."/>
            <person name="Riley R."/>
            <person name="Rosling A."/>
            <person name="Salamov A."/>
            <person name="Schmidt O."/>
            <person name="Schmutz J."/>
            <person name="Skrede I."/>
            <person name="Stenlid J."/>
            <person name="Wiebenga A."/>
            <person name="Xie X."/>
            <person name="Kues U."/>
            <person name="Hibbett D.S."/>
            <person name="Hoffmeister D."/>
            <person name="Hogberg N."/>
            <person name="Martin F."/>
            <person name="Grigoriev I.V."/>
            <person name="Watkinson S.C."/>
        </authorList>
    </citation>
    <scope>NUCLEOTIDE SEQUENCE</scope>
    <source>
        <strain evidence="1">S7.9</strain>
    </source>
</reference>
<evidence type="ECO:0000313" key="1">
    <source>
        <dbReference type="EMBL" id="EGO30906.1"/>
    </source>
</evidence>
<protein>
    <submittedName>
        <fullName evidence="1">Uncharacterized protein</fullName>
    </submittedName>
</protein>
<dbReference type="Proteomes" id="UP000008064">
    <property type="component" value="Unassembled WGS sequence"/>
</dbReference>
<dbReference type="EMBL" id="GL945428">
    <property type="protein sequence ID" value="EGO30906.1"/>
    <property type="molecule type" value="Genomic_DNA"/>
</dbReference>
<dbReference type="GeneID" id="18817140"/>
<dbReference type="HOGENOM" id="CLU_2607470_0_0_1"/>
<organism>
    <name type="scientific">Serpula lacrymans var. lacrymans (strain S7.9)</name>
    <name type="common">Dry rot fungus</name>
    <dbReference type="NCBI Taxonomy" id="578457"/>
    <lineage>
        <taxon>Eukaryota</taxon>
        <taxon>Fungi</taxon>
        <taxon>Dikarya</taxon>
        <taxon>Basidiomycota</taxon>
        <taxon>Agaricomycotina</taxon>
        <taxon>Agaricomycetes</taxon>
        <taxon>Agaricomycetidae</taxon>
        <taxon>Boletales</taxon>
        <taxon>Coniophorineae</taxon>
        <taxon>Serpulaceae</taxon>
        <taxon>Serpula</taxon>
    </lineage>
</organism>